<sequence>MKFLIAATVITKNSLDIDPLHRHDVPRHEVKKVICTLCDAEQDLTIAYFYQVQQNCINCGVYMGNYFSQKCKFFDDDVSKNQYHYDQCGICRTGGEENFFHCDKCGIHVIIGVWCCYSKKIKDTHVCVERAMHHDCPICSEKVAIGLNKAADFILSICFPSEKDANAIKVPYIGLQDNIIKLFSGYWSHSKDSTNSHQLVEIKTVASWPVGCYTQMFYGKVSYKRNNRLMLLLATTKILRILMT</sequence>
<keyword evidence="1" id="KW-0479">Metal-binding</keyword>
<dbReference type="GO" id="GO:0008270">
    <property type="term" value="F:zinc ion binding"/>
    <property type="evidence" value="ECO:0007669"/>
    <property type="project" value="UniProtKB-KW"/>
</dbReference>
<dbReference type="GO" id="GO:0016567">
    <property type="term" value="P:protein ubiquitination"/>
    <property type="evidence" value="ECO:0007669"/>
    <property type="project" value="TreeGrafter"/>
</dbReference>
<dbReference type="Proteomes" id="UP000245207">
    <property type="component" value="Unassembled WGS sequence"/>
</dbReference>
<dbReference type="STRING" id="35608.A0A2U1KJ34"/>
<reference evidence="4 5" key="1">
    <citation type="journal article" date="2018" name="Mol. Plant">
        <title>The genome of Artemisia annua provides insight into the evolution of Asteraceae family and artemisinin biosynthesis.</title>
        <authorList>
            <person name="Shen Q."/>
            <person name="Zhang L."/>
            <person name="Liao Z."/>
            <person name="Wang S."/>
            <person name="Yan T."/>
            <person name="Shi P."/>
            <person name="Liu M."/>
            <person name="Fu X."/>
            <person name="Pan Q."/>
            <person name="Wang Y."/>
            <person name="Lv Z."/>
            <person name="Lu X."/>
            <person name="Zhang F."/>
            <person name="Jiang W."/>
            <person name="Ma Y."/>
            <person name="Chen M."/>
            <person name="Hao X."/>
            <person name="Li L."/>
            <person name="Tang Y."/>
            <person name="Lv G."/>
            <person name="Zhou Y."/>
            <person name="Sun X."/>
            <person name="Brodelius P.E."/>
            <person name="Rose J.K.C."/>
            <person name="Tang K."/>
        </authorList>
    </citation>
    <scope>NUCLEOTIDE SEQUENCE [LARGE SCALE GENOMIC DNA]</scope>
    <source>
        <strain evidence="5">cv. Huhao1</strain>
        <tissue evidence="4">Leaf</tissue>
    </source>
</reference>
<evidence type="ECO:0000313" key="4">
    <source>
        <dbReference type="EMBL" id="PWA36673.1"/>
    </source>
</evidence>
<dbReference type="InterPro" id="IPR037275">
    <property type="entry name" value="Znf_CTCHY_sf"/>
</dbReference>
<dbReference type="InterPro" id="IPR017921">
    <property type="entry name" value="Znf_CTCHY"/>
</dbReference>
<dbReference type="GO" id="GO:0061630">
    <property type="term" value="F:ubiquitin protein ligase activity"/>
    <property type="evidence" value="ECO:0007669"/>
    <property type="project" value="TreeGrafter"/>
</dbReference>
<protein>
    <submittedName>
        <fullName evidence="4">CHY-type/CTCHY-type/RING-type Zinc finger protein</fullName>
    </submittedName>
</protein>
<evidence type="ECO:0000259" key="2">
    <source>
        <dbReference type="PROSITE" id="PS51266"/>
    </source>
</evidence>
<name>A0A2U1KJ34_ARTAN</name>
<keyword evidence="1" id="KW-0862">Zinc</keyword>
<feature type="domain" description="CTCHY-type" evidence="3">
    <location>
        <begin position="63"/>
        <end position="135"/>
    </location>
</feature>
<evidence type="ECO:0000313" key="5">
    <source>
        <dbReference type="Proteomes" id="UP000245207"/>
    </source>
</evidence>
<evidence type="ECO:0000259" key="3">
    <source>
        <dbReference type="PROSITE" id="PS51270"/>
    </source>
</evidence>
<comment type="caution">
    <text evidence="4">The sequence shown here is derived from an EMBL/GenBank/DDBJ whole genome shotgun (WGS) entry which is preliminary data.</text>
</comment>
<evidence type="ECO:0000256" key="1">
    <source>
        <dbReference type="PROSITE-ProRule" id="PRU00601"/>
    </source>
</evidence>
<dbReference type="GO" id="GO:0006511">
    <property type="term" value="P:ubiquitin-dependent protein catabolic process"/>
    <property type="evidence" value="ECO:0007669"/>
    <property type="project" value="TreeGrafter"/>
</dbReference>
<dbReference type="PROSITE" id="PS51266">
    <property type="entry name" value="ZF_CHY"/>
    <property type="match status" value="1"/>
</dbReference>
<dbReference type="GO" id="GO:0005634">
    <property type="term" value="C:nucleus"/>
    <property type="evidence" value="ECO:0007669"/>
    <property type="project" value="TreeGrafter"/>
</dbReference>
<dbReference type="PANTHER" id="PTHR21319">
    <property type="entry name" value="RING FINGER AND CHY ZINC FINGER DOMAIN-CONTAINING PROTEIN 1"/>
    <property type="match status" value="1"/>
</dbReference>
<dbReference type="PROSITE" id="PS51270">
    <property type="entry name" value="ZF_CTCHY"/>
    <property type="match status" value="1"/>
</dbReference>
<dbReference type="SUPFAM" id="SSF161245">
    <property type="entry name" value="Zinc hairpin stack"/>
    <property type="match status" value="1"/>
</dbReference>
<feature type="domain" description="CHY-type" evidence="2">
    <location>
        <begin position="1"/>
        <end position="61"/>
    </location>
</feature>
<dbReference type="OrthoDB" id="411372at2759"/>
<gene>
    <name evidence="4" type="ORF">CTI12_AA597050</name>
</gene>
<organism evidence="4 5">
    <name type="scientific">Artemisia annua</name>
    <name type="common">Sweet wormwood</name>
    <dbReference type="NCBI Taxonomy" id="35608"/>
    <lineage>
        <taxon>Eukaryota</taxon>
        <taxon>Viridiplantae</taxon>
        <taxon>Streptophyta</taxon>
        <taxon>Embryophyta</taxon>
        <taxon>Tracheophyta</taxon>
        <taxon>Spermatophyta</taxon>
        <taxon>Magnoliopsida</taxon>
        <taxon>eudicotyledons</taxon>
        <taxon>Gunneridae</taxon>
        <taxon>Pentapetalae</taxon>
        <taxon>asterids</taxon>
        <taxon>campanulids</taxon>
        <taxon>Asterales</taxon>
        <taxon>Asteraceae</taxon>
        <taxon>Asteroideae</taxon>
        <taxon>Anthemideae</taxon>
        <taxon>Artemisiinae</taxon>
        <taxon>Artemisia</taxon>
    </lineage>
</organism>
<dbReference type="InterPro" id="IPR008913">
    <property type="entry name" value="Znf_CHY"/>
</dbReference>
<accession>A0A2U1KJ34</accession>
<proteinExistence type="predicted"/>
<dbReference type="EMBL" id="PKPP01017830">
    <property type="protein sequence ID" value="PWA36673.1"/>
    <property type="molecule type" value="Genomic_DNA"/>
</dbReference>
<keyword evidence="1" id="KW-0863">Zinc-finger</keyword>
<dbReference type="PANTHER" id="PTHR21319:SF58">
    <property type="entry name" value="E3 UBIQUITIN-PROTEIN LIGASE RZFP34"/>
    <property type="match status" value="1"/>
</dbReference>
<keyword evidence="5" id="KW-1185">Reference proteome</keyword>
<dbReference type="AlphaFoldDB" id="A0A2U1KJ34"/>